<dbReference type="SUPFAM" id="SSF55874">
    <property type="entry name" value="ATPase domain of HSP90 chaperone/DNA topoisomerase II/histidine kinase"/>
    <property type="match status" value="1"/>
</dbReference>
<dbReference type="SUPFAM" id="SSF158472">
    <property type="entry name" value="HAMP domain-like"/>
    <property type="match status" value="1"/>
</dbReference>
<keyword evidence="10" id="KW-1133">Transmembrane helix</keyword>
<keyword evidence="10" id="KW-0812">Transmembrane</keyword>
<dbReference type="PANTHER" id="PTHR24421:SF10">
    <property type="entry name" value="NITRATE_NITRITE SENSOR PROTEIN NARQ"/>
    <property type="match status" value="1"/>
</dbReference>
<dbReference type="EMBL" id="CP093379">
    <property type="protein sequence ID" value="UNM97137.1"/>
    <property type="molecule type" value="Genomic_DNA"/>
</dbReference>
<dbReference type="PIRSF" id="PIRSF003167">
    <property type="entry name" value="STHK_NarX/NarQ"/>
    <property type="match status" value="1"/>
</dbReference>
<dbReference type="Gene3D" id="3.30.565.10">
    <property type="entry name" value="Histidine kinase-like ATPase, C-terminal domain"/>
    <property type="match status" value="1"/>
</dbReference>
<keyword evidence="4 9" id="KW-0808">Transferase</keyword>
<sequence>MKWFKNRWHNLLQRPHRLSSLLISLIIVWLLGALILIGLSLNVSWRLEERGIAINEVGSLRKQTFYLLSLAQTNDIQKQQQEYQNFIKIVDKISLFSEHNFNTRRQYQDFINQLEIIKQKSREILPHLNPEISSDEPISLNMIEAFVSEISALVSIIERDNTQSIIFLRWFQAILLIMAISSAFLSSKLLRKLVIDPLTHVSHSIQKIRQGNFKTRVKVDVNNELGEIALGFNQMTQDLEHMYHDLEKMVDIKTQELQKRHQDLTFLYKISSLLQNHKDIDFIASQFLELTIDFTNAKAGMIRILHPNKESSEVIASSGFQPDILLAPQCNHLHDCFCGQALLQKNAVYQQSLVTDNDLDILCQKYSLEHLVSFKLSMSDEALGSLNLFFNHEQDFNIGDSDLLESAARQFGLVLDNLRFEQLERQMAVLEERNFMAQGLHDSIAQSLSFLNIQSQLLTKAIENDQIDVRDQAITFIKEGIQESYDDVRELLLNFRVSMITGNFSDSILNVIERFKRQSEITVNYHFKDQGRELSPDIQLQVIFILQEALSNIRKHSKASLVKIQIEQLQERFTLLIQDNGVGFDDALLAQKKRDGHIGTLIMEERANRAAGDLRIESAIDKGTTILLTIHRTDITQKEINDAASH</sequence>
<dbReference type="InterPro" id="IPR003594">
    <property type="entry name" value="HATPase_dom"/>
</dbReference>
<proteinExistence type="predicted"/>
<dbReference type="InterPro" id="IPR042295">
    <property type="entry name" value="NarX-like_N_sf"/>
</dbReference>
<evidence type="ECO:0000256" key="9">
    <source>
        <dbReference type="PIRNR" id="PIRNR003167"/>
    </source>
</evidence>
<evidence type="ECO:0000313" key="13">
    <source>
        <dbReference type="Proteomes" id="UP000829542"/>
    </source>
</evidence>
<protein>
    <recommendedName>
        <fullName evidence="9">Sensor protein</fullName>
        <ecNumber evidence="9">2.7.13.3</ecNumber>
    </recommendedName>
</protein>
<dbReference type="Gene3D" id="1.20.120.960">
    <property type="entry name" value="Histidine kinase NarX, sensor domain"/>
    <property type="match status" value="1"/>
</dbReference>
<dbReference type="GO" id="GO:0016301">
    <property type="term" value="F:kinase activity"/>
    <property type="evidence" value="ECO:0007669"/>
    <property type="project" value="UniProtKB-KW"/>
</dbReference>
<evidence type="ECO:0000256" key="8">
    <source>
        <dbReference type="ARBA" id="ARBA00023012"/>
    </source>
</evidence>
<comment type="subcellular location">
    <subcellularLocation>
        <location evidence="9">Cell inner membrane</location>
    </subcellularLocation>
    <subcellularLocation>
        <location evidence="2">Membrane</location>
    </subcellularLocation>
</comment>
<organism evidence="12 13">
    <name type="scientific">Ignatzschineria rhizosphaerae</name>
    <dbReference type="NCBI Taxonomy" id="2923279"/>
    <lineage>
        <taxon>Bacteria</taxon>
        <taxon>Pseudomonadati</taxon>
        <taxon>Pseudomonadota</taxon>
        <taxon>Gammaproteobacteria</taxon>
        <taxon>Cardiobacteriales</taxon>
        <taxon>Ignatzschineriaceae</taxon>
        <taxon>Ignatzschineria</taxon>
    </lineage>
</organism>
<evidence type="ECO:0000313" key="12">
    <source>
        <dbReference type="EMBL" id="UNM97137.1"/>
    </source>
</evidence>
<keyword evidence="9" id="KW-1003">Cell membrane</keyword>
<evidence type="ECO:0000256" key="6">
    <source>
        <dbReference type="ARBA" id="ARBA00022777"/>
    </source>
</evidence>
<dbReference type="InterPro" id="IPR016380">
    <property type="entry name" value="Sig_transdc_His_kin_NarX/NarQ"/>
</dbReference>
<keyword evidence="13" id="KW-1185">Reference proteome</keyword>
<dbReference type="SMART" id="SM00304">
    <property type="entry name" value="HAMP"/>
    <property type="match status" value="1"/>
</dbReference>
<evidence type="ECO:0000256" key="5">
    <source>
        <dbReference type="ARBA" id="ARBA00022741"/>
    </source>
</evidence>
<dbReference type="Pfam" id="PF02518">
    <property type="entry name" value="HATPase_c"/>
    <property type="match status" value="1"/>
</dbReference>
<dbReference type="SMART" id="SM00387">
    <property type="entry name" value="HATPase_c"/>
    <property type="match status" value="1"/>
</dbReference>
<dbReference type="Gene3D" id="3.30.450.40">
    <property type="match status" value="1"/>
</dbReference>
<accession>A0ABY3X2M2</accession>
<dbReference type="InterPro" id="IPR050482">
    <property type="entry name" value="Sensor_HK_TwoCompSys"/>
</dbReference>
<dbReference type="Proteomes" id="UP000829542">
    <property type="component" value="Chromosome"/>
</dbReference>
<keyword evidence="9" id="KW-0997">Cell inner membrane</keyword>
<gene>
    <name evidence="12" type="ORF">MMG00_04620</name>
</gene>
<keyword evidence="3" id="KW-0597">Phosphoprotein</keyword>
<dbReference type="InterPro" id="IPR003018">
    <property type="entry name" value="GAF"/>
</dbReference>
<keyword evidence="8 9" id="KW-0902">Two-component regulatory system</keyword>
<evidence type="ECO:0000256" key="3">
    <source>
        <dbReference type="ARBA" id="ARBA00022553"/>
    </source>
</evidence>
<keyword evidence="7 9" id="KW-0067">ATP-binding</keyword>
<dbReference type="PROSITE" id="PS50885">
    <property type="entry name" value="HAMP"/>
    <property type="match status" value="1"/>
</dbReference>
<evidence type="ECO:0000256" key="1">
    <source>
        <dbReference type="ARBA" id="ARBA00000085"/>
    </source>
</evidence>
<dbReference type="CDD" id="cd06225">
    <property type="entry name" value="HAMP"/>
    <property type="match status" value="1"/>
</dbReference>
<reference evidence="12 13" key="1">
    <citation type="submission" date="2022-03" db="EMBL/GenBank/DDBJ databases">
        <title>Ignatzschineria rhizosphaerae HR5S32.</title>
        <authorList>
            <person name="Sun J.Q."/>
            <person name="Feng J.Y."/>
        </authorList>
    </citation>
    <scope>NUCLEOTIDE SEQUENCE [LARGE SCALE GENOMIC DNA]</scope>
    <source>
        <strain evidence="12 13">HR5S32</strain>
    </source>
</reference>
<keyword evidence="5 9" id="KW-0547">Nucleotide-binding</keyword>
<dbReference type="RefSeq" id="WP_242152061.1">
    <property type="nucleotide sequence ID" value="NZ_CP093379.1"/>
</dbReference>
<dbReference type="CDD" id="cd16917">
    <property type="entry name" value="HATPase_UhpB-NarQ-NarX-like"/>
    <property type="match status" value="1"/>
</dbReference>
<evidence type="ECO:0000256" key="10">
    <source>
        <dbReference type="SAM" id="Phobius"/>
    </source>
</evidence>
<name>A0ABY3X2M2_9GAMM</name>
<evidence type="ECO:0000256" key="2">
    <source>
        <dbReference type="ARBA" id="ARBA00004370"/>
    </source>
</evidence>
<dbReference type="InterPro" id="IPR029016">
    <property type="entry name" value="GAF-like_dom_sf"/>
</dbReference>
<dbReference type="InterPro" id="IPR011712">
    <property type="entry name" value="Sig_transdc_His_kin_sub3_dim/P"/>
</dbReference>
<dbReference type="Pfam" id="PF07730">
    <property type="entry name" value="HisKA_3"/>
    <property type="match status" value="1"/>
</dbReference>
<dbReference type="PANTHER" id="PTHR24421">
    <property type="entry name" value="NITRATE/NITRITE SENSOR PROTEIN NARX-RELATED"/>
    <property type="match status" value="1"/>
</dbReference>
<evidence type="ECO:0000256" key="4">
    <source>
        <dbReference type="ARBA" id="ARBA00022679"/>
    </source>
</evidence>
<keyword evidence="6 9" id="KW-0418">Kinase</keyword>
<feature type="domain" description="HAMP" evidence="11">
    <location>
        <begin position="192"/>
        <end position="244"/>
    </location>
</feature>
<dbReference type="EC" id="2.7.13.3" evidence="9"/>
<dbReference type="Pfam" id="PF00672">
    <property type="entry name" value="HAMP"/>
    <property type="match status" value="1"/>
</dbReference>
<dbReference type="InterPro" id="IPR036890">
    <property type="entry name" value="HATPase_C_sf"/>
</dbReference>
<feature type="transmembrane region" description="Helical" evidence="10">
    <location>
        <begin position="21"/>
        <end position="41"/>
    </location>
</feature>
<keyword evidence="9 10" id="KW-0472">Membrane</keyword>
<evidence type="ECO:0000256" key="7">
    <source>
        <dbReference type="ARBA" id="ARBA00022840"/>
    </source>
</evidence>
<comment type="catalytic activity">
    <reaction evidence="1 9">
        <text>ATP + protein L-histidine = ADP + protein N-phospho-L-histidine.</text>
        <dbReference type="EC" id="2.7.13.3"/>
    </reaction>
</comment>
<dbReference type="Gene3D" id="1.10.8.500">
    <property type="entry name" value="HAMP domain in histidine kinase"/>
    <property type="match status" value="1"/>
</dbReference>
<dbReference type="SUPFAM" id="SSF55781">
    <property type="entry name" value="GAF domain-like"/>
    <property type="match status" value="1"/>
</dbReference>
<evidence type="ECO:0000259" key="11">
    <source>
        <dbReference type="PROSITE" id="PS50885"/>
    </source>
</evidence>
<dbReference type="Pfam" id="PF13185">
    <property type="entry name" value="GAF_2"/>
    <property type="match status" value="1"/>
</dbReference>
<dbReference type="InterPro" id="IPR003660">
    <property type="entry name" value="HAMP_dom"/>
</dbReference>
<dbReference type="Gene3D" id="1.20.5.1930">
    <property type="match status" value="1"/>
</dbReference>